<evidence type="ECO:0000313" key="3">
    <source>
        <dbReference type="Proteomes" id="UP000541636"/>
    </source>
</evidence>
<dbReference type="Pfam" id="PF02450">
    <property type="entry name" value="LCAT"/>
    <property type="match status" value="1"/>
</dbReference>
<dbReference type="GO" id="GO:0006629">
    <property type="term" value="P:lipid metabolic process"/>
    <property type="evidence" value="ECO:0007669"/>
    <property type="project" value="InterPro"/>
</dbReference>
<proteinExistence type="predicted"/>
<reference evidence="2 3" key="1">
    <citation type="journal article" date="2017" name="Int. J. Syst. Evol. Microbiol.">
        <title>Oleiagrimonas citrea sp. nov., a marine bacterium isolated from tidal flat sediment and emended description of the genus Oleiagrimonas Fang et al. 2015 and Oleiagrimonas soli.</title>
        <authorList>
            <person name="Yang S.H."/>
            <person name="Seo H.S."/>
            <person name="Seong C.N."/>
            <person name="Kwon K.K."/>
        </authorList>
    </citation>
    <scope>NUCLEOTIDE SEQUENCE [LARGE SCALE GENOMIC DNA]</scope>
    <source>
        <strain evidence="2 3">MEBiC09124</strain>
    </source>
</reference>
<dbReference type="GO" id="GO:0008374">
    <property type="term" value="F:O-acyltransferase activity"/>
    <property type="evidence" value="ECO:0007669"/>
    <property type="project" value="InterPro"/>
</dbReference>
<sequence>MAIVFLPGIKGSELVDTYPMDWPHRWSLEDMAIGDVLEDPLDFSLAEGRYDAQDGHWMRPSRLLHYAYGAIVSKLRAWKQPEPVYTFSYDWRKPLEMSAAALVRAMDELTGRERAAGRSGELQFVTHSLGGLLLRSALALRNARDPFAGVGRIVFIAPPFRGAIGAPYALVVGEKDGWFGTDEDYRRIARTFPSVYQMTPSWTHAAVDEDGRDVDLFDPGRWQANVRDKSEFQSRFLRDAEAFIRGRRARQKGHSNAPMLSDAALARAADKVLVLCGAGQPTHHTLPVQTNNPRNPNWFDFAHAAADMHGDGRVHLLSAALKGVTLAAFDDAGEHALLCRDERVTNLTSLWLEGRKALKMTRRGPQHSVDRPGRSHFEPWDGKPSSFAAHIV</sequence>
<accession>A0A846ZLB5</accession>
<feature type="compositionally biased region" description="Basic and acidic residues" evidence="1">
    <location>
        <begin position="368"/>
        <end position="381"/>
    </location>
</feature>
<comment type="caution">
    <text evidence="2">The sequence shown here is derived from an EMBL/GenBank/DDBJ whole genome shotgun (WGS) entry which is preliminary data.</text>
</comment>
<dbReference type="Proteomes" id="UP000541636">
    <property type="component" value="Unassembled WGS sequence"/>
</dbReference>
<name>A0A846ZLB5_9GAMM</name>
<evidence type="ECO:0000313" key="2">
    <source>
        <dbReference type="EMBL" id="NKZ38320.1"/>
    </source>
</evidence>
<evidence type="ECO:0000256" key="1">
    <source>
        <dbReference type="SAM" id="MobiDB-lite"/>
    </source>
</evidence>
<evidence type="ECO:0008006" key="4">
    <source>
        <dbReference type="Google" id="ProtNLM"/>
    </source>
</evidence>
<dbReference type="RefSeq" id="WP_168608672.1">
    <property type="nucleotide sequence ID" value="NZ_JAAZQD010000002.1"/>
</dbReference>
<dbReference type="InterPro" id="IPR029058">
    <property type="entry name" value="AB_hydrolase_fold"/>
</dbReference>
<dbReference type="SUPFAM" id="SSF53474">
    <property type="entry name" value="alpha/beta-Hydrolases"/>
    <property type="match status" value="1"/>
</dbReference>
<dbReference type="InterPro" id="IPR003386">
    <property type="entry name" value="LACT/PDAT_acylTrfase"/>
</dbReference>
<dbReference type="PANTHER" id="PTHR11440">
    <property type="entry name" value="LECITHIN-CHOLESTEROL ACYLTRANSFERASE-RELATED"/>
    <property type="match status" value="1"/>
</dbReference>
<organism evidence="2 3">
    <name type="scientific">Oleiagrimonas citrea</name>
    <dbReference type="NCBI Taxonomy" id="1665687"/>
    <lineage>
        <taxon>Bacteria</taxon>
        <taxon>Pseudomonadati</taxon>
        <taxon>Pseudomonadota</taxon>
        <taxon>Gammaproteobacteria</taxon>
        <taxon>Lysobacterales</taxon>
        <taxon>Rhodanobacteraceae</taxon>
        <taxon>Oleiagrimonas</taxon>
    </lineage>
</organism>
<keyword evidence="3" id="KW-1185">Reference proteome</keyword>
<protein>
    <recommendedName>
        <fullName evidence="4">Lecithin:cholesterol acyltransferase</fullName>
    </recommendedName>
</protein>
<feature type="region of interest" description="Disordered" evidence="1">
    <location>
        <begin position="362"/>
        <end position="392"/>
    </location>
</feature>
<gene>
    <name evidence="2" type="ORF">HF690_05030</name>
</gene>
<dbReference type="Gene3D" id="3.40.50.1820">
    <property type="entry name" value="alpha/beta hydrolase"/>
    <property type="match status" value="1"/>
</dbReference>
<dbReference type="AlphaFoldDB" id="A0A846ZLB5"/>
<dbReference type="EMBL" id="JAAZQD010000002">
    <property type="protein sequence ID" value="NKZ38320.1"/>
    <property type="molecule type" value="Genomic_DNA"/>
</dbReference>